<dbReference type="Pfam" id="PF10257">
    <property type="entry name" value="RAI16-like"/>
    <property type="match status" value="1"/>
</dbReference>
<feature type="compositionally biased region" description="Polar residues" evidence="2">
    <location>
        <begin position="283"/>
        <end position="296"/>
    </location>
</feature>
<dbReference type="FunCoup" id="D3BM97">
    <property type="interactions" value="805"/>
</dbReference>
<dbReference type="InterPro" id="IPR019384">
    <property type="entry name" value="FHIP"/>
</dbReference>
<dbReference type="EMBL" id="ADBJ01000042">
    <property type="protein sequence ID" value="EFA77698.1"/>
    <property type="molecule type" value="Genomic_DNA"/>
</dbReference>
<keyword evidence="5" id="KW-1185">Reference proteome</keyword>
<proteinExistence type="inferred from homology"/>
<dbReference type="InParanoid" id="D3BM97"/>
<name>D3BM97_HETP5</name>
<evidence type="ECO:0000256" key="2">
    <source>
        <dbReference type="SAM" id="MobiDB-lite"/>
    </source>
</evidence>
<feature type="domain" description="FHF complex subunit HOOK-interacting protein C-terminal" evidence="3">
    <location>
        <begin position="722"/>
        <end position="832"/>
    </location>
</feature>
<dbReference type="InterPro" id="IPR045668">
    <property type="entry name" value="FHIP_KELAA_motif"/>
</dbReference>
<comment type="caution">
    <text evidence="4">The sequence shown here is derived from an EMBL/GenBank/DDBJ whole genome shotgun (WGS) entry which is preliminary data.</text>
</comment>
<organism evidence="4 5">
    <name type="scientific">Heterostelium pallidum (strain ATCC 26659 / Pp 5 / PN500)</name>
    <name type="common">Cellular slime mold</name>
    <name type="synonym">Polysphondylium pallidum</name>
    <dbReference type="NCBI Taxonomy" id="670386"/>
    <lineage>
        <taxon>Eukaryota</taxon>
        <taxon>Amoebozoa</taxon>
        <taxon>Evosea</taxon>
        <taxon>Eumycetozoa</taxon>
        <taxon>Dictyostelia</taxon>
        <taxon>Acytosteliales</taxon>
        <taxon>Acytosteliaceae</taxon>
        <taxon>Heterostelium</taxon>
    </lineage>
</organism>
<protein>
    <recommendedName>
        <fullName evidence="3">FHF complex subunit HOOK-interacting protein C-terminal domain-containing protein</fullName>
    </recommendedName>
</protein>
<sequence length="887" mass="100134">MQRFLSSIGEVLAPTYHSDLDDLKNHWRSIKTFYIDKNYDIESFHELQLPGHIISMVSLLIEENKSGDAGPCLEFFLKNRILETLCLLGERDTPTGVRKLVLQTTTILLSDLSLPLLPHMSVHKPICRLIRAIITTREQQQHQLFRKQQQQQQNIHLTNELNRLVPGLASLQQQQQQSNDDSEFVNLLEVLTKQLKMYPTLLGFFQDVEYPYGAHFIVYQGLLHHLWTVGSVGERARKALVQCLELMPATSITTELLQANHARDKFKEGLIDSLEQLQQQQQSVNSNGINPKTSHNTSPTLSPISPTPLSPLKQSQDDKIDFIAADPLALLNHINFINIQMTELLKIYKLLPPTIASINYCKSGPPIAPENLSILENYKTRVSFCCSLSTVKHNDIGEYITKLWEDLFITDTLGPALLHTDDVHCATAMLYLREILSLLHGPIAQKIITFLVGDLIKPTDYRKQLLSSSDNNNNNNNSSITDDDIDDNIIRSTLIKRISHPNYIVSLSCLRLFSTLIGLHNFVVIYNLILVNLPPPSPENTRFSYQNFATLQQAQKSITNYLTLFGNRYTNIPSHGTETGLTDIFQNKTSSQTNGYSAYLVDARYQVSLYSSACAQWPPNFLFITKEVYNNTVAITLNSFKPTTPSNNTNQLQKSNSDNVNLSSPPTTTSSSNSISSPLSLSSSSSSPVPAVASTQQQNNDFNNSNNNNNNNSNTQQQQHQIGPFLEEIFKLVRNMVNLPIDLNFIITGILSKLCYYPCPQLYPYLVHCPLSTMSPIISSQQLQQQEDETSSSLSQLSLYSILLNLSEQIEEKSQSFNSFNEILDQFRIFMTDITNINDDNKFPPNSILSTLNQKNIDFLNSVIIIEEFCKELASIIQARVVFSNNY</sequence>
<dbReference type="Pfam" id="PF19311">
    <property type="entry name" value="KELAA"/>
    <property type="match status" value="1"/>
</dbReference>
<evidence type="ECO:0000256" key="1">
    <source>
        <dbReference type="ARBA" id="ARBA00024336"/>
    </source>
</evidence>
<comment type="similarity">
    <text evidence="1">Belongs to the FHIP family.</text>
</comment>
<dbReference type="InterPro" id="IPR045669">
    <property type="entry name" value="FHIP_C"/>
</dbReference>
<evidence type="ECO:0000313" key="5">
    <source>
        <dbReference type="Proteomes" id="UP000001396"/>
    </source>
</evidence>
<feature type="region of interest" description="Disordered" evidence="2">
    <location>
        <begin position="640"/>
        <end position="720"/>
    </location>
</feature>
<dbReference type="OMA" id="ICDWRAV"/>
<dbReference type="Proteomes" id="UP000001396">
    <property type="component" value="Unassembled WGS sequence"/>
</dbReference>
<dbReference type="AlphaFoldDB" id="D3BM97"/>
<reference evidence="4 5" key="1">
    <citation type="journal article" date="2011" name="Genome Res.">
        <title>Phylogeny-wide analysis of social amoeba genomes highlights ancient origins for complex intercellular communication.</title>
        <authorList>
            <person name="Heidel A.J."/>
            <person name="Lawal H.M."/>
            <person name="Felder M."/>
            <person name="Schilde C."/>
            <person name="Helps N.R."/>
            <person name="Tunggal B."/>
            <person name="Rivero F."/>
            <person name="John U."/>
            <person name="Schleicher M."/>
            <person name="Eichinger L."/>
            <person name="Platzer M."/>
            <person name="Noegel A.A."/>
            <person name="Schaap P."/>
            <person name="Gloeckner G."/>
        </authorList>
    </citation>
    <scope>NUCLEOTIDE SEQUENCE [LARGE SCALE GENOMIC DNA]</scope>
    <source>
        <strain evidence="5">ATCC 26659 / Pp 5 / PN500</strain>
    </source>
</reference>
<dbReference type="PANTHER" id="PTHR21705">
    <property type="entry name" value="RAI16 PROTEIN-RELATED"/>
    <property type="match status" value="1"/>
</dbReference>
<dbReference type="GeneID" id="31367774"/>
<evidence type="ECO:0000259" key="3">
    <source>
        <dbReference type="Pfam" id="PF19314"/>
    </source>
</evidence>
<evidence type="ECO:0000313" key="4">
    <source>
        <dbReference type="EMBL" id="EFA77698.1"/>
    </source>
</evidence>
<dbReference type="RefSeq" id="XP_020429826.1">
    <property type="nucleotide sequence ID" value="XM_020583045.1"/>
</dbReference>
<dbReference type="Pfam" id="PF19314">
    <property type="entry name" value="DUF5917"/>
    <property type="match status" value="1"/>
</dbReference>
<feature type="compositionally biased region" description="Polar residues" evidence="2">
    <location>
        <begin position="640"/>
        <end position="658"/>
    </location>
</feature>
<accession>D3BM97</accession>
<dbReference type="PANTHER" id="PTHR21705:SF11">
    <property type="entry name" value="FHIP FAMILY PROTEIN CG3558"/>
    <property type="match status" value="1"/>
</dbReference>
<feature type="compositionally biased region" description="Low complexity" evidence="2">
    <location>
        <begin position="659"/>
        <end position="720"/>
    </location>
</feature>
<gene>
    <name evidence="4" type="ORF">PPL_12307</name>
</gene>
<feature type="region of interest" description="Disordered" evidence="2">
    <location>
        <begin position="281"/>
        <end position="313"/>
    </location>
</feature>